<dbReference type="Gene3D" id="3.10.10.10">
    <property type="entry name" value="HIV Type 1 Reverse Transcriptase, subunit A, domain 1"/>
    <property type="match status" value="1"/>
</dbReference>
<dbReference type="RefSeq" id="XP_008895716.1">
    <property type="nucleotide sequence ID" value="XM_008897468.1"/>
</dbReference>
<dbReference type="InterPro" id="IPR043128">
    <property type="entry name" value="Rev_trsase/Diguanyl_cyclase"/>
</dbReference>
<proteinExistence type="predicted"/>
<reference evidence="2" key="1">
    <citation type="submission" date="2011-12" db="EMBL/GenBank/DDBJ databases">
        <authorList>
            <consortium name="The Broad Institute Genome Sequencing Platform"/>
            <person name="Russ C."/>
            <person name="Tyler B."/>
            <person name="Panabieres F."/>
            <person name="Shan W."/>
            <person name="Tripathy S."/>
            <person name="Grunwald N."/>
            <person name="Machado M."/>
            <person name="Young S.K."/>
            <person name="Zeng Q."/>
            <person name="Gargeya S."/>
            <person name="Fitzgerald M."/>
            <person name="Haas B."/>
            <person name="Abouelleil A."/>
            <person name="Alvarado L."/>
            <person name="Arachchi H.M."/>
            <person name="Berlin A."/>
            <person name="Chapman S.B."/>
            <person name="Gearin G."/>
            <person name="Goldberg J."/>
            <person name="Griggs A."/>
            <person name="Gujja S."/>
            <person name="Hansen M."/>
            <person name="Heiman D."/>
            <person name="Howarth C."/>
            <person name="Larimer J."/>
            <person name="Lui A."/>
            <person name="MacDonald P.J.P."/>
            <person name="McCowen C."/>
            <person name="Montmayeur A."/>
            <person name="Murphy C."/>
            <person name="Neiman D."/>
            <person name="Pearson M."/>
            <person name="Priest M."/>
            <person name="Roberts A."/>
            <person name="Saif S."/>
            <person name="Shea T."/>
            <person name="Sisk P."/>
            <person name="Stolte C."/>
            <person name="Sykes S."/>
            <person name="Wortman J."/>
            <person name="Nusbaum C."/>
            <person name="Birren B."/>
        </authorList>
    </citation>
    <scope>NUCLEOTIDE SEQUENCE [LARGE SCALE GENOMIC DNA]</scope>
    <source>
        <strain evidence="2">INRA-310</strain>
    </source>
</reference>
<dbReference type="GeneID" id="20190056"/>
<organism evidence="1 2">
    <name type="scientific">Phytophthora nicotianae (strain INRA-310)</name>
    <name type="common">Phytophthora parasitica</name>
    <dbReference type="NCBI Taxonomy" id="761204"/>
    <lineage>
        <taxon>Eukaryota</taxon>
        <taxon>Sar</taxon>
        <taxon>Stramenopiles</taxon>
        <taxon>Oomycota</taxon>
        <taxon>Peronosporomycetes</taxon>
        <taxon>Peronosporales</taxon>
        <taxon>Peronosporaceae</taxon>
        <taxon>Phytophthora</taxon>
    </lineage>
</organism>
<protein>
    <recommendedName>
        <fullName evidence="3">Reverse transcriptase domain-containing protein</fullName>
    </recommendedName>
</protein>
<dbReference type="Gene3D" id="3.30.70.270">
    <property type="match status" value="1"/>
</dbReference>
<evidence type="ECO:0000313" key="2">
    <source>
        <dbReference type="Proteomes" id="UP000018817"/>
    </source>
</evidence>
<dbReference type="Proteomes" id="UP000018817">
    <property type="component" value="Unassembled WGS sequence"/>
</dbReference>
<evidence type="ECO:0008006" key="3">
    <source>
        <dbReference type="Google" id="ProtNLM"/>
    </source>
</evidence>
<dbReference type="EMBL" id="KI669565">
    <property type="protein sequence ID" value="ETN19452.1"/>
    <property type="molecule type" value="Genomic_DNA"/>
</dbReference>
<dbReference type="OrthoDB" id="122269at2759"/>
<name>W2R1Y8_PHYN3</name>
<dbReference type="InterPro" id="IPR043502">
    <property type="entry name" value="DNA/RNA_pol_sf"/>
</dbReference>
<reference evidence="1 2" key="2">
    <citation type="submission" date="2013-11" db="EMBL/GenBank/DDBJ databases">
        <title>The Genome Sequence of Phytophthora parasitica INRA-310.</title>
        <authorList>
            <consortium name="The Broad Institute Genomics Platform"/>
            <person name="Russ C."/>
            <person name="Tyler B."/>
            <person name="Panabieres F."/>
            <person name="Shan W."/>
            <person name="Tripathy S."/>
            <person name="Grunwald N."/>
            <person name="Machado M."/>
            <person name="Johnson C.S."/>
            <person name="Arredondo F."/>
            <person name="Hong C."/>
            <person name="Coffey M."/>
            <person name="Young S.K."/>
            <person name="Zeng Q."/>
            <person name="Gargeya S."/>
            <person name="Fitzgerald M."/>
            <person name="Abouelleil A."/>
            <person name="Alvarado L."/>
            <person name="Chapman S.B."/>
            <person name="Gainer-Dewar J."/>
            <person name="Goldberg J."/>
            <person name="Griggs A."/>
            <person name="Gujja S."/>
            <person name="Hansen M."/>
            <person name="Howarth C."/>
            <person name="Imamovic A."/>
            <person name="Ireland A."/>
            <person name="Larimer J."/>
            <person name="McCowan C."/>
            <person name="Murphy C."/>
            <person name="Pearson M."/>
            <person name="Poon T.W."/>
            <person name="Priest M."/>
            <person name="Roberts A."/>
            <person name="Saif S."/>
            <person name="Shea T."/>
            <person name="Sykes S."/>
            <person name="Wortman J."/>
            <person name="Nusbaum C."/>
            <person name="Birren B."/>
        </authorList>
    </citation>
    <scope>NUCLEOTIDE SEQUENCE [LARGE SCALE GENOMIC DNA]</scope>
    <source>
        <strain evidence="1 2">INRA-310</strain>
    </source>
</reference>
<dbReference type="VEuPathDB" id="FungiDB:PPTG_21457"/>
<sequence length="258" mass="29496">MQLQKMRTTHDYRAVNVLLESLSANTRLRVLTATQFETKVKAHEYVKFYHGTVKTSPKVTTVPPELQVVLRDFADVFPSELPSRLLPHRSIEHEVVSDSPWVRNIFGGPNYVTGKFSSRLEWLHSNNPHMPICWVIDSRLINAVSDVGKIPPPLFVERCGRMEGAKVFSTLDLASGYHQIWMALTSKRHWRGCSQGACDCGLAGTRSRFDVVTDNSACNWILQHSRVSSRLSRRLNFFATFYFKLHHRPGPLGYQRQT</sequence>
<gene>
    <name evidence="1" type="ORF">PPTG_21457</name>
</gene>
<dbReference type="AlphaFoldDB" id="W2R1Y8"/>
<dbReference type="STRING" id="761204.W2R1Y8"/>
<accession>W2R1Y8</accession>
<dbReference type="SUPFAM" id="SSF56672">
    <property type="entry name" value="DNA/RNA polymerases"/>
    <property type="match status" value="1"/>
</dbReference>
<evidence type="ECO:0000313" key="1">
    <source>
        <dbReference type="EMBL" id="ETN19452.1"/>
    </source>
</evidence>